<dbReference type="OrthoDB" id="10653149at2759"/>
<proteinExistence type="predicted"/>
<dbReference type="Proteomes" id="UP000186817">
    <property type="component" value="Unassembled WGS sequence"/>
</dbReference>
<dbReference type="AlphaFoldDB" id="A0A1Q9EJ57"/>
<evidence type="ECO:0000313" key="2">
    <source>
        <dbReference type="Proteomes" id="UP000186817"/>
    </source>
</evidence>
<gene>
    <name evidence="1" type="ORF">AK812_SmicGene9155</name>
</gene>
<comment type="caution">
    <text evidence="1">The sequence shown here is derived from an EMBL/GenBank/DDBJ whole genome shotgun (WGS) entry which is preliminary data.</text>
</comment>
<organism evidence="1 2">
    <name type="scientific">Symbiodinium microadriaticum</name>
    <name type="common">Dinoflagellate</name>
    <name type="synonym">Zooxanthella microadriatica</name>
    <dbReference type="NCBI Taxonomy" id="2951"/>
    <lineage>
        <taxon>Eukaryota</taxon>
        <taxon>Sar</taxon>
        <taxon>Alveolata</taxon>
        <taxon>Dinophyceae</taxon>
        <taxon>Suessiales</taxon>
        <taxon>Symbiodiniaceae</taxon>
        <taxon>Symbiodinium</taxon>
    </lineage>
</organism>
<name>A0A1Q9EJ57_SYMMI</name>
<accession>A0A1Q9EJ57</accession>
<dbReference type="EMBL" id="LSRX01000138">
    <property type="protein sequence ID" value="OLQ07445.1"/>
    <property type="molecule type" value="Genomic_DNA"/>
</dbReference>
<protein>
    <submittedName>
        <fullName evidence="1">Uncharacterized protein</fullName>
    </submittedName>
</protein>
<keyword evidence="2" id="KW-1185">Reference proteome</keyword>
<evidence type="ECO:0000313" key="1">
    <source>
        <dbReference type="EMBL" id="OLQ07445.1"/>
    </source>
</evidence>
<reference evidence="1 2" key="1">
    <citation type="submission" date="2016-02" db="EMBL/GenBank/DDBJ databases">
        <title>Genome analysis of coral dinoflagellate symbionts highlights evolutionary adaptations to a symbiotic lifestyle.</title>
        <authorList>
            <person name="Aranda M."/>
            <person name="Li Y."/>
            <person name="Liew Y.J."/>
            <person name="Baumgarten S."/>
            <person name="Simakov O."/>
            <person name="Wilson M."/>
            <person name="Piel J."/>
            <person name="Ashoor H."/>
            <person name="Bougouffa S."/>
            <person name="Bajic V.B."/>
            <person name="Ryu T."/>
            <person name="Ravasi T."/>
            <person name="Bayer T."/>
            <person name="Micklem G."/>
            <person name="Kim H."/>
            <person name="Bhak J."/>
            <person name="Lajeunesse T.C."/>
            <person name="Voolstra C.R."/>
        </authorList>
    </citation>
    <scope>NUCLEOTIDE SEQUENCE [LARGE SCALE GENOMIC DNA]</scope>
    <source>
        <strain evidence="1 2">CCMP2467</strain>
    </source>
</reference>
<sequence length="130" mass="14468">MASCLIQADALEVCCDAAGSNAEATYPTGIAVLWPRFGYRVLVPSPVDLCRYMEPLGKSSSHAKWRKKAATAVRLLTLVPESRYKTQAPQLRRLLHATESGGSAARAARELRRDLRTLTWLLYHAPWEQS</sequence>